<dbReference type="Proteomes" id="UP000298138">
    <property type="component" value="Unassembled WGS sequence"/>
</dbReference>
<dbReference type="InterPro" id="IPR026699">
    <property type="entry name" value="Exosome_RNA_bind1/RRP40/RRP4"/>
</dbReference>
<dbReference type="FunFam" id="2.40.50.140:FF:000127">
    <property type="entry name" value="Exosome complex component RRP40"/>
    <property type="match status" value="1"/>
</dbReference>
<evidence type="ECO:0000256" key="2">
    <source>
        <dbReference type="ARBA" id="ARBA00022490"/>
    </source>
</evidence>
<feature type="domain" description="K Homology" evidence="5">
    <location>
        <begin position="229"/>
        <end position="256"/>
    </location>
</feature>
<dbReference type="InParanoid" id="A0A4S2N740"/>
<dbReference type="GO" id="GO:0000176">
    <property type="term" value="C:nuclear exosome (RNase complex)"/>
    <property type="evidence" value="ECO:0007669"/>
    <property type="project" value="TreeGrafter"/>
</dbReference>
<dbReference type="Gene3D" id="2.40.50.140">
    <property type="entry name" value="Nucleic acid-binding proteins"/>
    <property type="match status" value="1"/>
</dbReference>
<dbReference type="Pfam" id="PF15985">
    <property type="entry name" value="KH_6"/>
    <property type="match status" value="1"/>
</dbReference>
<dbReference type="Gene3D" id="3.30.1370.10">
    <property type="entry name" value="K Homology domain, type 1"/>
    <property type="match status" value="1"/>
</dbReference>
<dbReference type="AlphaFoldDB" id="A0A4S2N740"/>
<dbReference type="InterPro" id="IPR036612">
    <property type="entry name" value="KH_dom_type_1_sf"/>
</dbReference>
<evidence type="ECO:0000313" key="7">
    <source>
        <dbReference type="EMBL" id="TGZ85087.1"/>
    </source>
</evidence>
<proteinExistence type="predicted"/>
<dbReference type="InterPro" id="IPR004088">
    <property type="entry name" value="KH_dom_type_1"/>
</dbReference>
<dbReference type="GO" id="GO:0000467">
    <property type="term" value="P:exonucleolytic trimming to generate mature 3'-end of 5.8S rRNA from tricistronic rRNA transcript (SSU-rRNA, 5.8S rRNA, LSU-rRNA)"/>
    <property type="evidence" value="ECO:0007669"/>
    <property type="project" value="TreeGrafter"/>
</dbReference>
<keyword evidence="4" id="KW-0694">RNA-binding</keyword>
<keyword evidence="8" id="KW-1185">Reference proteome</keyword>
<dbReference type="GO" id="GO:0003723">
    <property type="term" value="F:RNA binding"/>
    <property type="evidence" value="ECO:0007669"/>
    <property type="project" value="UniProtKB-KW"/>
</dbReference>
<name>A0A4S2N740_9PEZI</name>
<dbReference type="InterPro" id="IPR041054">
    <property type="entry name" value="Rrp40_N_euk"/>
</dbReference>
<evidence type="ECO:0000259" key="5">
    <source>
        <dbReference type="Pfam" id="PF15985"/>
    </source>
</evidence>
<dbReference type="SUPFAM" id="SSF54791">
    <property type="entry name" value="Eukaryotic type KH-domain (KH-domain type I)"/>
    <property type="match status" value="1"/>
</dbReference>
<evidence type="ECO:0000259" key="6">
    <source>
        <dbReference type="Pfam" id="PF18311"/>
    </source>
</evidence>
<gene>
    <name evidence="7" type="ORF">EX30DRAFT_376697</name>
</gene>
<dbReference type="GO" id="GO:0071035">
    <property type="term" value="P:nuclear polyadenylation-dependent rRNA catabolic process"/>
    <property type="evidence" value="ECO:0007669"/>
    <property type="project" value="TreeGrafter"/>
</dbReference>
<reference evidence="7 8" key="1">
    <citation type="submission" date="2019-04" db="EMBL/GenBank/DDBJ databases">
        <title>Comparative genomics and transcriptomics to analyze fruiting body development in filamentous ascomycetes.</title>
        <authorList>
            <consortium name="DOE Joint Genome Institute"/>
            <person name="Lutkenhaus R."/>
            <person name="Traeger S."/>
            <person name="Breuer J."/>
            <person name="Kuo A."/>
            <person name="Lipzen A."/>
            <person name="Pangilinan J."/>
            <person name="Dilworth D."/>
            <person name="Sandor L."/>
            <person name="Poggeler S."/>
            <person name="Barry K."/>
            <person name="Grigoriev I.V."/>
            <person name="Nowrousian M."/>
        </authorList>
    </citation>
    <scope>NUCLEOTIDE SEQUENCE [LARGE SCALE GENOMIC DNA]</scope>
    <source>
        <strain evidence="7 8">CBS 389.68</strain>
    </source>
</reference>
<organism evidence="7 8">
    <name type="scientific">Ascodesmis nigricans</name>
    <dbReference type="NCBI Taxonomy" id="341454"/>
    <lineage>
        <taxon>Eukaryota</taxon>
        <taxon>Fungi</taxon>
        <taxon>Dikarya</taxon>
        <taxon>Ascomycota</taxon>
        <taxon>Pezizomycotina</taxon>
        <taxon>Pezizomycetes</taxon>
        <taxon>Pezizales</taxon>
        <taxon>Ascodesmidaceae</taxon>
        <taxon>Ascodesmis</taxon>
    </lineage>
</organism>
<dbReference type="InterPro" id="IPR012340">
    <property type="entry name" value="NA-bd_OB-fold"/>
</dbReference>
<dbReference type="GO" id="GO:0071038">
    <property type="term" value="P:TRAMP-dependent tRNA surveillance pathway"/>
    <property type="evidence" value="ECO:0007669"/>
    <property type="project" value="TreeGrafter"/>
</dbReference>
<feature type="domain" description="Exosome complex exonuclease Rrp40 N-terminal" evidence="6">
    <location>
        <begin position="81"/>
        <end position="120"/>
    </location>
</feature>
<dbReference type="GO" id="GO:0000177">
    <property type="term" value="C:cytoplasmic exosome (RNase complex)"/>
    <property type="evidence" value="ECO:0007669"/>
    <property type="project" value="TreeGrafter"/>
</dbReference>
<evidence type="ECO:0000256" key="4">
    <source>
        <dbReference type="ARBA" id="ARBA00022884"/>
    </source>
</evidence>
<dbReference type="SUPFAM" id="SSF50249">
    <property type="entry name" value="Nucleic acid-binding proteins"/>
    <property type="match status" value="1"/>
</dbReference>
<sequence>MTADYTTSFRLSPPTSIHTTSEPTLAHHLPFLTLRNSAPSLSTRLQKILYLLKPLHHPTMSTVLLPGSPVSLPPTNTSVPLRLGPGLTHTPPSTITAHHAGTLTSDTRKNALWIPNLTRRYTPLQNDRVICTILRSSGEAYIVAIPSSNAPAPTTITATLPHLAFPGATKKTRPQLSAGATVYARISLANKHYDPELECVDEATGKAGGLGELKGGMVVGVRCGRDWGPVLRELGKVAEFEVAVGKNGRIWVEGKDRRTTMWVVRRIAECDENTWTVEEMRKKVEATKGDL</sequence>
<evidence type="ECO:0000256" key="1">
    <source>
        <dbReference type="ARBA" id="ARBA00004123"/>
    </source>
</evidence>
<accession>A0A4S2N740</accession>
<protein>
    <recommendedName>
        <fullName evidence="9">Ribosomal RNA-processing protein 40</fullName>
    </recommendedName>
</protein>
<dbReference type="PANTHER" id="PTHR21321">
    <property type="entry name" value="PNAS-3 RELATED"/>
    <property type="match status" value="1"/>
</dbReference>
<dbReference type="STRING" id="341454.A0A4S2N740"/>
<evidence type="ECO:0000256" key="3">
    <source>
        <dbReference type="ARBA" id="ARBA00022835"/>
    </source>
</evidence>
<dbReference type="OrthoDB" id="340500at2759"/>
<dbReference type="Pfam" id="PF21262">
    <property type="entry name" value="RRP40_S1"/>
    <property type="match status" value="1"/>
</dbReference>
<dbReference type="GO" id="GO:0034475">
    <property type="term" value="P:U4 snRNA 3'-end processing"/>
    <property type="evidence" value="ECO:0007669"/>
    <property type="project" value="TreeGrafter"/>
</dbReference>
<dbReference type="Pfam" id="PF18311">
    <property type="entry name" value="Rrp40_N"/>
    <property type="match status" value="1"/>
</dbReference>
<evidence type="ECO:0000313" key="8">
    <source>
        <dbReference type="Proteomes" id="UP000298138"/>
    </source>
</evidence>
<dbReference type="GO" id="GO:0071051">
    <property type="term" value="P:poly(A)-dependent snoRNA 3'-end processing"/>
    <property type="evidence" value="ECO:0007669"/>
    <property type="project" value="TreeGrafter"/>
</dbReference>
<dbReference type="FunCoup" id="A0A4S2N740">
    <property type="interactions" value="794"/>
</dbReference>
<keyword evidence="3" id="KW-0271">Exosome</keyword>
<keyword evidence="2" id="KW-0963">Cytoplasm</keyword>
<dbReference type="PANTHER" id="PTHR21321:SF1">
    <property type="entry name" value="EXOSOME COMPLEX COMPONENT RRP40"/>
    <property type="match status" value="1"/>
</dbReference>
<dbReference type="GO" id="GO:0071034">
    <property type="term" value="P:CUT catabolic process"/>
    <property type="evidence" value="ECO:0007669"/>
    <property type="project" value="TreeGrafter"/>
</dbReference>
<comment type="subcellular location">
    <subcellularLocation>
        <location evidence="1">Nucleus</location>
    </subcellularLocation>
</comment>
<dbReference type="EMBL" id="ML220112">
    <property type="protein sequence ID" value="TGZ85087.1"/>
    <property type="molecule type" value="Genomic_DNA"/>
</dbReference>
<evidence type="ECO:0008006" key="9">
    <source>
        <dbReference type="Google" id="ProtNLM"/>
    </source>
</evidence>